<dbReference type="HOGENOM" id="CLU_1374556_0_0_1"/>
<evidence type="ECO:0000256" key="2">
    <source>
        <dbReference type="SAM" id="Phobius"/>
    </source>
</evidence>
<dbReference type="RefSeq" id="XP_001682128.1">
    <property type="nucleotide sequence ID" value="XM_001682076.1"/>
</dbReference>
<dbReference type="VEuPathDB" id="TriTrypDB:LMJSD75_160010400"/>
<feature type="transmembrane region" description="Helical" evidence="2">
    <location>
        <begin position="6"/>
        <end position="28"/>
    </location>
</feature>
<dbReference type="InParanoid" id="Q4QEX0"/>
<feature type="transmembrane region" description="Helical" evidence="2">
    <location>
        <begin position="76"/>
        <end position="100"/>
    </location>
</feature>
<dbReference type="VEuPathDB" id="TriTrypDB:LMJLV39_160010500"/>
<dbReference type="KEGG" id="lma:LMJF_16_0500"/>
<organism evidence="3 4">
    <name type="scientific">Leishmania major</name>
    <dbReference type="NCBI Taxonomy" id="5664"/>
    <lineage>
        <taxon>Eukaryota</taxon>
        <taxon>Discoba</taxon>
        <taxon>Euglenozoa</taxon>
        <taxon>Kinetoplastea</taxon>
        <taxon>Metakinetoplastina</taxon>
        <taxon>Trypanosomatida</taxon>
        <taxon>Trypanosomatidae</taxon>
        <taxon>Leishmaniinae</taxon>
        <taxon>Leishmania</taxon>
    </lineage>
</organism>
<keyword evidence="4" id="KW-1185">Reference proteome</keyword>
<proteinExistence type="predicted"/>
<accession>Q4QEX0</accession>
<dbReference type="VEuPathDB" id="TriTrypDB:LmjF.16.0500"/>
<reference evidence="3 4" key="2">
    <citation type="journal article" date="2011" name="Genome Res.">
        <title>Chromosome and gene copy number variation allow major structural change between species and strains of Leishmania.</title>
        <authorList>
            <person name="Rogers M.B."/>
            <person name="Hilley J.D."/>
            <person name="Dickens N.J."/>
            <person name="Wilkes J."/>
            <person name="Bates P.A."/>
            <person name="Depledge D.P."/>
            <person name="Harris D."/>
            <person name="Her Y."/>
            <person name="Herzyk P."/>
            <person name="Imamura H."/>
            <person name="Otto T.D."/>
            <person name="Sanders M."/>
            <person name="Seeger K."/>
            <person name="Dujardin J.C."/>
            <person name="Berriman M."/>
            <person name="Smith D.F."/>
            <person name="Hertz-Fowler C."/>
            <person name="Mottram J.C."/>
        </authorList>
    </citation>
    <scope>NUCLEOTIDE SEQUENCE [LARGE SCALE GENOMIC DNA]</scope>
    <source>
        <strain evidence="4">MHOM/IL/81/Friedlin</strain>
    </source>
</reference>
<evidence type="ECO:0000313" key="3">
    <source>
        <dbReference type="EMBL" id="CAJ03543.1"/>
    </source>
</evidence>
<keyword evidence="2" id="KW-0472">Membrane</keyword>
<keyword evidence="2" id="KW-0812">Transmembrane</keyword>
<dbReference type="Proteomes" id="UP000000542">
    <property type="component" value="Chromosome 16"/>
</dbReference>
<gene>
    <name evidence="3" type="ORF">LMJF_16_0500</name>
</gene>
<feature type="region of interest" description="Disordered" evidence="1">
    <location>
        <begin position="192"/>
        <end position="215"/>
    </location>
</feature>
<dbReference type="AlphaFoldDB" id="Q4QEX0"/>
<dbReference type="GeneID" id="5650595"/>
<feature type="transmembrane region" description="Helical" evidence="2">
    <location>
        <begin position="106"/>
        <end position="131"/>
    </location>
</feature>
<dbReference type="EMBL" id="FR796412">
    <property type="protein sequence ID" value="CAJ03543.1"/>
    <property type="molecule type" value="Genomic_DNA"/>
</dbReference>
<reference evidence="3 4" key="1">
    <citation type="journal article" date="2005" name="Science">
        <title>The genome of the kinetoplastid parasite, Leishmania major.</title>
        <authorList>
            <person name="Ivens A.C."/>
            <person name="Peacock C.S."/>
            <person name="Worthey E.A."/>
            <person name="Murphy L."/>
            <person name="Aggarwal G."/>
            <person name="Berriman M."/>
            <person name="Sisk E."/>
            <person name="Rajandream M.A."/>
            <person name="Adlem E."/>
            <person name="Aert R."/>
            <person name="Anupama A."/>
            <person name="Apostolou Z."/>
            <person name="Attipoe P."/>
            <person name="Bason N."/>
            <person name="Bauser C."/>
            <person name="Beck A."/>
            <person name="Beverley S.M."/>
            <person name="Bianchettin G."/>
            <person name="Borzym K."/>
            <person name="Bothe G."/>
            <person name="Bruschi C.V."/>
            <person name="Collins M."/>
            <person name="Cadag E."/>
            <person name="Ciarloni L."/>
            <person name="Clayton C."/>
            <person name="Coulson R.M."/>
            <person name="Cronin A."/>
            <person name="Cruz A.K."/>
            <person name="Davies R.M."/>
            <person name="De Gaudenzi J."/>
            <person name="Dobson D.E."/>
            <person name="Duesterhoeft A."/>
            <person name="Fazelina G."/>
            <person name="Fosker N."/>
            <person name="Frasch A.C."/>
            <person name="Fraser A."/>
            <person name="Fuchs M."/>
            <person name="Gabel C."/>
            <person name="Goble A."/>
            <person name="Goffeau A."/>
            <person name="Harris D."/>
            <person name="Hertz-Fowler C."/>
            <person name="Hilbert H."/>
            <person name="Horn D."/>
            <person name="Huang Y."/>
            <person name="Klages S."/>
            <person name="Knights A."/>
            <person name="Kube M."/>
            <person name="Larke N."/>
            <person name="Litvin L."/>
            <person name="Lord A."/>
            <person name="Louie T."/>
            <person name="Marra M."/>
            <person name="Masuy D."/>
            <person name="Matthews K."/>
            <person name="Michaeli S."/>
            <person name="Mottram J.C."/>
            <person name="Muller-Auer S."/>
            <person name="Munden H."/>
            <person name="Nelson S."/>
            <person name="Norbertczak H."/>
            <person name="Oliver K."/>
            <person name="O'neil S."/>
            <person name="Pentony M."/>
            <person name="Pohl T.M."/>
            <person name="Price C."/>
            <person name="Purnelle B."/>
            <person name="Quail M.A."/>
            <person name="Rabbinowitsch E."/>
            <person name="Reinhardt R."/>
            <person name="Rieger M."/>
            <person name="Rinta J."/>
            <person name="Robben J."/>
            <person name="Robertson L."/>
            <person name="Ruiz J.C."/>
            <person name="Rutter S."/>
            <person name="Saunders D."/>
            <person name="Schafer M."/>
            <person name="Schein J."/>
            <person name="Schwartz D.C."/>
            <person name="Seeger K."/>
            <person name="Seyler A."/>
            <person name="Sharp S."/>
            <person name="Shin H."/>
            <person name="Sivam D."/>
            <person name="Squares R."/>
            <person name="Squares S."/>
            <person name="Tosato V."/>
            <person name="Vogt C."/>
            <person name="Volckaert G."/>
            <person name="Wambutt R."/>
            <person name="Warren T."/>
            <person name="Wedler H."/>
            <person name="Woodward J."/>
            <person name="Zhou S."/>
            <person name="Zimmermann W."/>
            <person name="Smith D.F."/>
            <person name="Blackwell J.M."/>
            <person name="Stuart K.D."/>
            <person name="Barrell B."/>
            <person name="Myler P.J."/>
        </authorList>
    </citation>
    <scope>NUCLEOTIDE SEQUENCE [LARGE SCALE GENOMIC DNA]</scope>
    <source>
        <strain evidence="4">MHOM/IL/81/Friedlin</strain>
    </source>
</reference>
<evidence type="ECO:0000256" key="1">
    <source>
        <dbReference type="SAM" id="MobiDB-lite"/>
    </source>
</evidence>
<protein>
    <recommendedName>
        <fullName evidence="5">Amastin-like protein</fullName>
    </recommendedName>
</protein>
<evidence type="ECO:0000313" key="4">
    <source>
        <dbReference type="Proteomes" id="UP000000542"/>
    </source>
</evidence>
<dbReference type="PANTHER" id="PTHR40741:SF1">
    <property type="entry name" value="AMASTIN"/>
    <property type="match status" value="1"/>
</dbReference>
<dbReference type="VEuPathDB" id="TriTrypDB:LMJFC_160011200"/>
<keyword evidence="2" id="KW-1133">Transmembrane helix</keyword>
<sequence length="215" mass="23566">MRCCRFLLLILMVLFTGCIIASILLPIFRKESNDTAQAKVNVFFWHNDSVVTTGTPPELLITRIYTRNLLCMKARVLFLLMSGLSVMAAAVAVVACLMLACWTTAGYSICISATSLVLSIFAMLFSIAVLAASTVVFKQDFCVNNTGTHLLAPQKNGYRLVEGFFLLCIAVGGFLFMFVTLVVCLCCECRSQPGSRGQHSSRKHDNSNLPDSNLT</sequence>
<dbReference type="OMA" id="CWTTAGY"/>
<feature type="transmembrane region" description="Helical" evidence="2">
    <location>
        <begin position="164"/>
        <end position="183"/>
    </location>
</feature>
<dbReference type="PANTHER" id="PTHR40741">
    <property type="entry name" value="AMASTIN-RELATED"/>
    <property type="match status" value="1"/>
</dbReference>
<dbReference type="PROSITE" id="PS51257">
    <property type="entry name" value="PROKAR_LIPOPROTEIN"/>
    <property type="match status" value="1"/>
</dbReference>
<dbReference type="eggNOG" id="ENOG502SPNF">
    <property type="taxonomic scope" value="Eukaryota"/>
</dbReference>
<name>Q4QEX0_LEIMA</name>
<evidence type="ECO:0008006" key="5">
    <source>
        <dbReference type="Google" id="ProtNLM"/>
    </source>
</evidence>